<feature type="compositionally biased region" description="Low complexity" evidence="1">
    <location>
        <begin position="133"/>
        <end position="143"/>
    </location>
</feature>
<organism evidence="3 4">
    <name type="scientific">Hevea brasiliensis</name>
    <name type="common">Para rubber tree</name>
    <name type="synonym">Siphonia brasiliensis</name>
    <dbReference type="NCBI Taxonomy" id="3981"/>
    <lineage>
        <taxon>Eukaryota</taxon>
        <taxon>Viridiplantae</taxon>
        <taxon>Streptophyta</taxon>
        <taxon>Embryophyta</taxon>
        <taxon>Tracheophyta</taxon>
        <taxon>Spermatophyta</taxon>
        <taxon>Magnoliopsida</taxon>
        <taxon>eudicotyledons</taxon>
        <taxon>Gunneridae</taxon>
        <taxon>Pentapetalae</taxon>
        <taxon>rosids</taxon>
        <taxon>fabids</taxon>
        <taxon>Malpighiales</taxon>
        <taxon>Euphorbiaceae</taxon>
        <taxon>Crotonoideae</taxon>
        <taxon>Micrandreae</taxon>
        <taxon>Hevea</taxon>
    </lineage>
</organism>
<dbReference type="Proteomes" id="UP001174677">
    <property type="component" value="Chromosome 8"/>
</dbReference>
<protein>
    <submittedName>
        <fullName evidence="3">Uncharacterized protein</fullName>
    </submittedName>
</protein>
<sequence>MGDEKKKKKIGSNQEEAEASKSNLFSVFPNIELKKFPPVFNIDPRADDEVAPGKKEKTSAQKPEVVRLADLKTVIPPPLKLQYDESGMLSQPLIVFPIYVLGGFVILKWVWARWKERTERGKKASSDDDQSSDEYQSPPDDHE</sequence>
<feature type="transmembrane region" description="Helical" evidence="2">
    <location>
        <begin position="93"/>
        <end position="112"/>
    </location>
</feature>
<evidence type="ECO:0000313" key="3">
    <source>
        <dbReference type="EMBL" id="KAJ9175372.1"/>
    </source>
</evidence>
<feature type="compositionally biased region" description="Basic residues" evidence="1">
    <location>
        <begin position="1"/>
        <end position="10"/>
    </location>
</feature>
<proteinExistence type="predicted"/>
<name>A0ABQ9M534_HEVBR</name>
<gene>
    <name evidence="3" type="ORF">P3X46_013935</name>
</gene>
<evidence type="ECO:0000313" key="4">
    <source>
        <dbReference type="Proteomes" id="UP001174677"/>
    </source>
</evidence>
<dbReference type="EMBL" id="JARPOI010000008">
    <property type="protein sequence ID" value="KAJ9175372.1"/>
    <property type="molecule type" value="Genomic_DNA"/>
</dbReference>
<feature type="region of interest" description="Disordered" evidence="1">
    <location>
        <begin position="1"/>
        <end position="20"/>
    </location>
</feature>
<reference evidence="3 4" key="1">
    <citation type="journal article" date="2023" name="Plant Biotechnol. J.">
        <title>Chromosome-level wild Hevea brasiliensis genome provides new tools for genomic-assisted breeding and valuable loci to elevate rubber yield.</title>
        <authorList>
            <person name="Cheng H."/>
            <person name="Song X."/>
            <person name="Hu Y."/>
            <person name="Wu T."/>
            <person name="Yang Q."/>
            <person name="An Z."/>
            <person name="Feng S."/>
            <person name="Deng Z."/>
            <person name="Wu W."/>
            <person name="Zeng X."/>
            <person name="Tu M."/>
            <person name="Wang X."/>
            <person name="Huang H."/>
        </authorList>
    </citation>
    <scope>NUCLEOTIDE SEQUENCE [LARGE SCALE GENOMIC DNA]</scope>
    <source>
        <strain evidence="3">MT/VB/25A 57/8</strain>
    </source>
</reference>
<feature type="region of interest" description="Disordered" evidence="1">
    <location>
        <begin position="119"/>
        <end position="143"/>
    </location>
</feature>
<dbReference type="PANTHER" id="PTHR36374:SF1">
    <property type="entry name" value="OS01G0969000 PROTEIN"/>
    <property type="match status" value="1"/>
</dbReference>
<keyword evidence="2" id="KW-0472">Membrane</keyword>
<keyword evidence="4" id="KW-1185">Reference proteome</keyword>
<feature type="region of interest" description="Disordered" evidence="1">
    <location>
        <begin position="44"/>
        <end position="63"/>
    </location>
</feature>
<comment type="caution">
    <text evidence="3">The sequence shown here is derived from an EMBL/GenBank/DDBJ whole genome shotgun (WGS) entry which is preliminary data.</text>
</comment>
<keyword evidence="2" id="KW-0812">Transmembrane</keyword>
<evidence type="ECO:0000256" key="2">
    <source>
        <dbReference type="SAM" id="Phobius"/>
    </source>
</evidence>
<accession>A0ABQ9M534</accession>
<dbReference type="PANTHER" id="PTHR36374">
    <property type="entry name" value="OS01G0969000 PROTEIN"/>
    <property type="match status" value="1"/>
</dbReference>
<keyword evidence="2" id="KW-1133">Transmembrane helix</keyword>
<evidence type="ECO:0000256" key="1">
    <source>
        <dbReference type="SAM" id="MobiDB-lite"/>
    </source>
</evidence>